<sequence length="87" mass="10354">MDILETIRNWIMAPFAEPALLRMKLGGPQVTEGQNALMVQFFEWDSTGGKISWWKHFEDQVPRMKELGVTQVWLPRKFDTWIPHHRF</sequence>
<reference evidence="1 2" key="1">
    <citation type="journal article" date="2013" name="Nat. Commun.">
        <title>The evolution and pathogenic mechanisms of the rice sheath blight pathogen.</title>
        <authorList>
            <person name="Zheng A."/>
            <person name="Lin R."/>
            <person name="Xu L."/>
            <person name="Qin P."/>
            <person name="Tang C."/>
            <person name="Ai P."/>
            <person name="Zhang D."/>
            <person name="Liu Y."/>
            <person name="Sun Z."/>
            <person name="Feng H."/>
            <person name="Wang Y."/>
            <person name="Chen Y."/>
            <person name="Liang X."/>
            <person name="Fu R."/>
            <person name="Li Q."/>
            <person name="Zhang J."/>
            <person name="Yu X."/>
            <person name="Xie Z."/>
            <person name="Ding L."/>
            <person name="Guan P."/>
            <person name="Tang J."/>
            <person name="Liang Y."/>
            <person name="Wang S."/>
            <person name="Deng Q."/>
            <person name="Li S."/>
            <person name="Zhu J."/>
            <person name="Wang L."/>
            <person name="Liu H."/>
            <person name="Li P."/>
        </authorList>
    </citation>
    <scope>NUCLEOTIDE SEQUENCE [LARGE SCALE GENOMIC DNA]</scope>
    <source>
        <strain evidence="2">AG-1 IA</strain>
    </source>
</reference>
<dbReference type="SUPFAM" id="SSF51445">
    <property type="entry name" value="(Trans)glycosidases"/>
    <property type="match status" value="1"/>
</dbReference>
<dbReference type="AlphaFoldDB" id="L8WRC5"/>
<dbReference type="HOGENOM" id="CLU_2564672_0_0_1"/>
<dbReference type="InterPro" id="IPR017853">
    <property type="entry name" value="GH"/>
</dbReference>
<organism evidence="1 2">
    <name type="scientific">Thanatephorus cucumeris (strain AG1-IA)</name>
    <name type="common">Rice sheath blight fungus</name>
    <name type="synonym">Rhizoctonia solani</name>
    <dbReference type="NCBI Taxonomy" id="983506"/>
    <lineage>
        <taxon>Eukaryota</taxon>
        <taxon>Fungi</taxon>
        <taxon>Dikarya</taxon>
        <taxon>Basidiomycota</taxon>
        <taxon>Agaricomycotina</taxon>
        <taxon>Agaricomycetes</taxon>
        <taxon>Cantharellales</taxon>
        <taxon>Ceratobasidiaceae</taxon>
        <taxon>Rhizoctonia</taxon>
        <taxon>Rhizoctonia solani AG-1</taxon>
    </lineage>
</organism>
<protein>
    <recommendedName>
        <fullName evidence="3">Glycosyl hydrolase family 13 catalytic domain-containing protein</fullName>
    </recommendedName>
</protein>
<gene>
    <name evidence="1" type="ORF">AG1IA_05282</name>
</gene>
<dbReference type="OMA" id="IRNWIMA"/>
<evidence type="ECO:0000313" key="1">
    <source>
        <dbReference type="EMBL" id="ELU40691.1"/>
    </source>
</evidence>
<proteinExistence type="predicted"/>
<dbReference type="STRING" id="983506.L8WRC5"/>
<dbReference type="OrthoDB" id="550577at2759"/>
<dbReference type="Proteomes" id="UP000011668">
    <property type="component" value="Unassembled WGS sequence"/>
</dbReference>
<keyword evidence="2" id="KW-1185">Reference proteome</keyword>
<evidence type="ECO:0008006" key="3">
    <source>
        <dbReference type="Google" id="ProtNLM"/>
    </source>
</evidence>
<accession>L8WRC5</accession>
<comment type="caution">
    <text evidence="1">The sequence shown here is derived from an EMBL/GenBank/DDBJ whole genome shotgun (WGS) entry which is preliminary data.</text>
</comment>
<evidence type="ECO:0000313" key="2">
    <source>
        <dbReference type="Proteomes" id="UP000011668"/>
    </source>
</evidence>
<dbReference type="Gene3D" id="3.20.20.80">
    <property type="entry name" value="Glycosidases"/>
    <property type="match status" value="1"/>
</dbReference>
<dbReference type="EMBL" id="AFRT01001359">
    <property type="protein sequence ID" value="ELU40691.1"/>
    <property type="molecule type" value="Genomic_DNA"/>
</dbReference>
<name>L8WRC5_THACA</name>